<gene>
    <name evidence="1" type="ORF">NDU88_001147</name>
</gene>
<dbReference type="AlphaFoldDB" id="A0AAV7WMQ6"/>
<organism evidence="1 2">
    <name type="scientific">Pleurodeles waltl</name>
    <name type="common">Iberian ribbed newt</name>
    <dbReference type="NCBI Taxonomy" id="8319"/>
    <lineage>
        <taxon>Eukaryota</taxon>
        <taxon>Metazoa</taxon>
        <taxon>Chordata</taxon>
        <taxon>Craniata</taxon>
        <taxon>Vertebrata</taxon>
        <taxon>Euteleostomi</taxon>
        <taxon>Amphibia</taxon>
        <taxon>Batrachia</taxon>
        <taxon>Caudata</taxon>
        <taxon>Salamandroidea</taxon>
        <taxon>Salamandridae</taxon>
        <taxon>Pleurodelinae</taxon>
        <taxon>Pleurodeles</taxon>
    </lineage>
</organism>
<keyword evidence="2" id="KW-1185">Reference proteome</keyword>
<comment type="caution">
    <text evidence="1">The sequence shown here is derived from an EMBL/GenBank/DDBJ whole genome shotgun (WGS) entry which is preliminary data.</text>
</comment>
<accession>A0AAV7WMQ6</accession>
<dbReference type="EMBL" id="JANPWB010000001">
    <property type="protein sequence ID" value="KAJ1213510.1"/>
    <property type="molecule type" value="Genomic_DNA"/>
</dbReference>
<proteinExistence type="predicted"/>
<protein>
    <submittedName>
        <fullName evidence="1">Uncharacterized protein</fullName>
    </submittedName>
</protein>
<name>A0AAV7WMQ6_PLEWA</name>
<evidence type="ECO:0000313" key="2">
    <source>
        <dbReference type="Proteomes" id="UP001066276"/>
    </source>
</evidence>
<sequence length="97" mass="10984">MVAVQGADEPWQHKKYDLQANRGGPLTEVFVRKRGDAWGPLGDGVASRPYGRTECFAWWRWGEEPLTVLVVLLLPRGIIRTWLERRALAWGFGTCGC</sequence>
<evidence type="ECO:0000313" key="1">
    <source>
        <dbReference type="EMBL" id="KAJ1213510.1"/>
    </source>
</evidence>
<reference evidence="1" key="1">
    <citation type="journal article" date="2022" name="bioRxiv">
        <title>Sequencing and chromosome-scale assembly of the giantPleurodeles waltlgenome.</title>
        <authorList>
            <person name="Brown T."/>
            <person name="Elewa A."/>
            <person name="Iarovenko S."/>
            <person name="Subramanian E."/>
            <person name="Araus A.J."/>
            <person name="Petzold A."/>
            <person name="Susuki M."/>
            <person name="Suzuki K.-i.T."/>
            <person name="Hayashi T."/>
            <person name="Toyoda A."/>
            <person name="Oliveira C."/>
            <person name="Osipova E."/>
            <person name="Leigh N.D."/>
            <person name="Simon A."/>
            <person name="Yun M.H."/>
        </authorList>
    </citation>
    <scope>NUCLEOTIDE SEQUENCE</scope>
    <source>
        <strain evidence="1">20211129_DDA</strain>
        <tissue evidence="1">Liver</tissue>
    </source>
</reference>
<dbReference type="Proteomes" id="UP001066276">
    <property type="component" value="Chromosome 1_1"/>
</dbReference>